<dbReference type="Proteomes" id="UP000684084">
    <property type="component" value="Unassembled WGS sequence"/>
</dbReference>
<comment type="caution">
    <text evidence="1">The sequence shown here is derived from an EMBL/GenBank/DDBJ whole genome shotgun (WGS) entry which is preliminary data.</text>
</comment>
<gene>
    <name evidence="1" type="ORF">CHRIB12_LOCUS4964</name>
</gene>
<proteinExistence type="predicted"/>
<sequence length="112" mass="12687">MENKEPIQDTTFITTSIVKSSSHHTPYALIENDNFYLVKSHTLGVRDKKQVDIEIDDNDRSVKITAESVTQVEENGTMIRNDSPSKFELKINLQKTNVDIVDGIKFSMASNK</sequence>
<reference evidence="1" key="1">
    <citation type="submission" date="2020-05" db="EMBL/GenBank/DDBJ databases">
        <authorList>
            <person name="Rincon C."/>
            <person name="Sanders R I."/>
            <person name="Robbins C."/>
            <person name="Chaturvedi A."/>
        </authorList>
    </citation>
    <scope>NUCLEOTIDE SEQUENCE</scope>
    <source>
        <strain evidence="1">CHB12</strain>
    </source>
</reference>
<dbReference type="OrthoDB" id="2369782at2759"/>
<dbReference type="AlphaFoldDB" id="A0A915YXS1"/>
<organism evidence="1 2">
    <name type="scientific">Rhizophagus irregularis</name>
    <dbReference type="NCBI Taxonomy" id="588596"/>
    <lineage>
        <taxon>Eukaryota</taxon>
        <taxon>Fungi</taxon>
        <taxon>Fungi incertae sedis</taxon>
        <taxon>Mucoromycota</taxon>
        <taxon>Glomeromycotina</taxon>
        <taxon>Glomeromycetes</taxon>
        <taxon>Glomerales</taxon>
        <taxon>Glomeraceae</taxon>
        <taxon>Rhizophagus</taxon>
    </lineage>
</organism>
<name>A0A915YXS1_9GLOM</name>
<evidence type="ECO:0000313" key="1">
    <source>
        <dbReference type="EMBL" id="CAB5350389.1"/>
    </source>
</evidence>
<protein>
    <submittedName>
        <fullName evidence="1">Uncharacterized protein</fullName>
    </submittedName>
</protein>
<evidence type="ECO:0000313" key="2">
    <source>
        <dbReference type="Proteomes" id="UP000684084"/>
    </source>
</evidence>
<accession>A0A915YXS1</accession>
<dbReference type="EMBL" id="CAGKOT010000007">
    <property type="protein sequence ID" value="CAB5350389.1"/>
    <property type="molecule type" value="Genomic_DNA"/>
</dbReference>